<dbReference type="eggNOG" id="ENOG50331BT">
    <property type="taxonomic scope" value="Bacteria"/>
</dbReference>
<dbReference type="RefSeq" id="WP_006296647.1">
    <property type="nucleotide sequence ID" value="NZ_AEGR01000036.1"/>
</dbReference>
<dbReference type="EMBL" id="AEGR01000036">
    <property type="protein sequence ID" value="EGI78022.1"/>
    <property type="molecule type" value="Genomic_DNA"/>
</dbReference>
<gene>
    <name evidence="2" type="ORF">HGR_03322</name>
</gene>
<dbReference type="Gene3D" id="3.10.450.50">
    <property type="match status" value="1"/>
</dbReference>
<dbReference type="Proteomes" id="UP000016368">
    <property type="component" value="Unassembled WGS sequence"/>
</dbReference>
<dbReference type="AlphaFoldDB" id="F3KQE9"/>
<dbReference type="Pfam" id="PF14534">
    <property type="entry name" value="DUF4440"/>
    <property type="match status" value="1"/>
</dbReference>
<evidence type="ECO:0000313" key="3">
    <source>
        <dbReference type="Proteomes" id="UP000016368"/>
    </source>
</evidence>
<feature type="domain" description="DUF4440" evidence="1">
    <location>
        <begin position="11"/>
        <end position="117"/>
    </location>
</feature>
<accession>F3KQE9</accession>
<dbReference type="InterPro" id="IPR027843">
    <property type="entry name" value="DUF4440"/>
</dbReference>
<organism evidence="2 3">
    <name type="scientific">Hylemonella gracilis ATCC 19624</name>
    <dbReference type="NCBI Taxonomy" id="887062"/>
    <lineage>
        <taxon>Bacteria</taxon>
        <taxon>Pseudomonadati</taxon>
        <taxon>Pseudomonadota</taxon>
        <taxon>Betaproteobacteria</taxon>
        <taxon>Burkholderiales</taxon>
        <taxon>Comamonadaceae</taxon>
        <taxon>Hylemonella</taxon>
    </lineage>
</organism>
<dbReference type="SUPFAM" id="SSF54427">
    <property type="entry name" value="NTF2-like"/>
    <property type="match status" value="1"/>
</dbReference>
<keyword evidence="3" id="KW-1185">Reference proteome</keyword>
<evidence type="ECO:0000313" key="2">
    <source>
        <dbReference type="EMBL" id="EGI78022.1"/>
    </source>
</evidence>
<evidence type="ECO:0000259" key="1">
    <source>
        <dbReference type="Pfam" id="PF14534"/>
    </source>
</evidence>
<dbReference type="InterPro" id="IPR032710">
    <property type="entry name" value="NTF2-like_dom_sf"/>
</dbReference>
<dbReference type="STRING" id="887062.HGR_03322"/>
<sequence length="125" mass="14265">MPRPLNEQQAIHALYSRMHRAMVASDTRTLASMLTDDFCLVHMTGYDQPRSEWLAHIESGQMRYHNSVEEDVVVKVDGNKATLRGRNRVNADIWGARGIWPLQLDIDLTLHDGQWLMSGARASTY</sequence>
<proteinExistence type="predicted"/>
<name>F3KQE9_9BURK</name>
<reference evidence="2 3" key="1">
    <citation type="journal article" date="2011" name="EMBO J.">
        <title>Structural diversity of bacterial flagellar motors.</title>
        <authorList>
            <person name="Chen S."/>
            <person name="Beeby M."/>
            <person name="Murphy G.E."/>
            <person name="Leadbetter J.R."/>
            <person name="Hendrixson D.R."/>
            <person name="Briegel A."/>
            <person name="Li Z."/>
            <person name="Shi J."/>
            <person name="Tocheva E.I."/>
            <person name="Muller A."/>
            <person name="Dobro M.J."/>
            <person name="Jensen G.J."/>
        </authorList>
    </citation>
    <scope>NUCLEOTIDE SEQUENCE [LARGE SCALE GENOMIC DNA]</scope>
    <source>
        <strain evidence="2 3">ATCC 19624</strain>
    </source>
</reference>
<comment type="caution">
    <text evidence="2">The sequence shown here is derived from an EMBL/GenBank/DDBJ whole genome shotgun (WGS) entry which is preliminary data.</text>
</comment>
<protein>
    <recommendedName>
        <fullName evidence="1">DUF4440 domain-containing protein</fullName>
    </recommendedName>
</protein>